<dbReference type="EMBL" id="JAZGZP010000008">
    <property type="protein sequence ID" value="MFK7000588.1"/>
    <property type="molecule type" value="Genomic_DNA"/>
</dbReference>
<dbReference type="Pfam" id="PF13439">
    <property type="entry name" value="Glyco_transf_4"/>
    <property type="match status" value="1"/>
</dbReference>
<dbReference type="InterPro" id="IPR001296">
    <property type="entry name" value="Glyco_trans_1"/>
</dbReference>
<sequence length="361" mass="41920">MKVLHIINSLRIGGAEKLIVDSLGLYSQFDVEVDLLLLNSDQTPFLEKLKKTYKGNVFISKIKNCYSPLQILEIKKYLRKEYEIIHVHLFPSLYWVALAKFIFRTKSKLVFTEHSTGNRRLNNYWFRKIDKIIYSIYVRVIAITPQVKDELIEKLKLKEEKIEVIYNGIDIIKFQKSSPYSKGFFFRGDKKILIQVSRFEIQKNQKTLIKSLSLLPEEYVLLLVGEGEMKKENIELCQKLGVADRVKFLGIRMDVPELLKTADIVVQSSHWEGFGLVAIEGMASGKPVVVSAVSGLKELVENYGLLFKKEDENDLVKKILSLRDIEYYEEIANKCSKRALDFQLNFMVKNYIQVYKNVLDL</sequence>
<dbReference type="Proteomes" id="UP001621706">
    <property type="component" value="Unassembled WGS sequence"/>
</dbReference>
<reference evidence="3 4" key="1">
    <citation type="submission" date="2024-02" db="EMBL/GenBank/DDBJ databases">
        <title>Comparative Genomic Analysis of Flavobacterium Species Causing Columnaris Disease of Freshwater Fish in Thailand: Insights into Virulence and Resistance Mechanisms.</title>
        <authorList>
            <person name="Nguyen D."/>
            <person name="Chokmangmeepisarn P."/>
            <person name="Khianchaikhan K."/>
            <person name="Morishita M."/>
            <person name="Bunnoy A."/>
            <person name="Rodkhum C."/>
        </authorList>
    </citation>
    <scope>NUCLEOTIDE SEQUENCE [LARGE SCALE GENOMIC DNA]</scope>
    <source>
        <strain evidence="3 4">CNRT2201</strain>
    </source>
</reference>
<dbReference type="CDD" id="cd03811">
    <property type="entry name" value="GT4_GT28_WabH-like"/>
    <property type="match status" value="1"/>
</dbReference>
<name>A0ABW8P868_9FLAO</name>
<dbReference type="PANTHER" id="PTHR12526">
    <property type="entry name" value="GLYCOSYLTRANSFERASE"/>
    <property type="match status" value="1"/>
</dbReference>
<accession>A0ABW8P868</accession>
<evidence type="ECO:0000259" key="1">
    <source>
        <dbReference type="Pfam" id="PF00534"/>
    </source>
</evidence>
<dbReference type="Pfam" id="PF00534">
    <property type="entry name" value="Glycos_transf_1"/>
    <property type="match status" value="1"/>
</dbReference>
<evidence type="ECO:0000259" key="2">
    <source>
        <dbReference type="Pfam" id="PF13439"/>
    </source>
</evidence>
<evidence type="ECO:0000313" key="4">
    <source>
        <dbReference type="Proteomes" id="UP001621706"/>
    </source>
</evidence>
<organism evidence="3 4">
    <name type="scientific">Flavobacterium oreochromis</name>
    <dbReference type="NCBI Taxonomy" id="2906078"/>
    <lineage>
        <taxon>Bacteria</taxon>
        <taxon>Pseudomonadati</taxon>
        <taxon>Bacteroidota</taxon>
        <taxon>Flavobacteriia</taxon>
        <taxon>Flavobacteriales</taxon>
        <taxon>Flavobacteriaceae</taxon>
        <taxon>Flavobacterium</taxon>
    </lineage>
</organism>
<evidence type="ECO:0000313" key="3">
    <source>
        <dbReference type="EMBL" id="MFK7000588.1"/>
    </source>
</evidence>
<dbReference type="EC" id="2.4.-.-" evidence="3"/>
<keyword evidence="4" id="KW-1185">Reference proteome</keyword>
<protein>
    <submittedName>
        <fullName evidence="3">Glycosyltransferase</fullName>
        <ecNumber evidence="3">2.4.-.-</ecNumber>
    </submittedName>
</protein>
<dbReference type="SUPFAM" id="SSF53756">
    <property type="entry name" value="UDP-Glycosyltransferase/glycogen phosphorylase"/>
    <property type="match status" value="1"/>
</dbReference>
<dbReference type="PANTHER" id="PTHR12526:SF630">
    <property type="entry name" value="GLYCOSYLTRANSFERASE"/>
    <property type="match status" value="1"/>
</dbReference>
<keyword evidence="3" id="KW-0328">Glycosyltransferase</keyword>
<keyword evidence="3" id="KW-0808">Transferase</keyword>
<proteinExistence type="predicted"/>
<dbReference type="InterPro" id="IPR028098">
    <property type="entry name" value="Glyco_trans_4-like_N"/>
</dbReference>
<dbReference type="RefSeq" id="WP_165624199.1">
    <property type="nucleotide sequence ID" value="NZ_JAZGZP010000008.1"/>
</dbReference>
<gene>
    <name evidence="3" type="ORF">V3I07_06740</name>
</gene>
<feature type="domain" description="Glycosyltransferase subfamily 4-like N-terminal" evidence="2">
    <location>
        <begin position="12"/>
        <end position="171"/>
    </location>
</feature>
<feature type="domain" description="Glycosyl transferase family 1" evidence="1">
    <location>
        <begin position="185"/>
        <end position="339"/>
    </location>
</feature>
<dbReference type="GO" id="GO:0016757">
    <property type="term" value="F:glycosyltransferase activity"/>
    <property type="evidence" value="ECO:0007669"/>
    <property type="project" value="UniProtKB-KW"/>
</dbReference>
<comment type="caution">
    <text evidence="3">The sequence shown here is derived from an EMBL/GenBank/DDBJ whole genome shotgun (WGS) entry which is preliminary data.</text>
</comment>
<dbReference type="Gene3D" id="3.40.50.2000">
    <property type="entry name" value="Glycogen Phosphorylase B"/>
    <property type="match status" value="2"/>
</dbReference>